<dbReference type="Gene3D" id="3.10.180.10">
    <property type="entry name" value="2,3-Dihydroxybiphenyl 1,2-Dioxygenase, domain 1"/>
    <property type="match status" value="1"/>
</dbReference>
<feature type="domain" description="HTH lysR-type" evidence="5">
    <location>
        <begin position="7"/>
        <end position="64"/>
    </location>
</feature>
<dbReference type="InterPro" id="IPR005119">
    <property type="entry name" value="LysR_subst-bd"/>
</dbReference>
<dbReference type="SUPFAM" id="SSF46785">
    <property type="entry name" value="Winged helix' DNA-binding domain"/>
    <property type="match status" value="1"/>
</dbReference>
<feature type="domain" description="VOC" evidence="6">
    <location>
        <begin position="305"/>
        <end position="394"/>
    </location>
</feature>
<dbReference type="GO" id="GO:0003677">
    <property type="term" value="F:DNA binding"/>
    <property type="evidence" value="ECO:0007669"/>
    <property type="project" value="UniProtKB-KW"/>
</dbReference>
<dbReference type="Gene3D" id="1.10.10.10">
    <property type="entry name" value="Winged helix-like DNA-binding domain superfamily/Winged helix DNA-binding domain"/>
    <property type="match status" value="1"/>
</dbReference>
<dbReference type="PANTHER" id="PTHR30118">
    <property type="entry name" value="HTH-TYPE TRANSCRIPTIONAL REGULATOR LEUO-RELATED"/>
    <property type="match status" value="1"/>
</dbReference>
<dbReference type="Pfam" id="PF03466">
    <property type="entry name" value="LysR_substrate"/>
    <property type="match status" value="1"/>
</dbReference>
<organism evidence="7 8">
    <name type="scientific">Raoultella terrigena</name>
    <name type="common">Klebsiella terrigena</name>
    <dbReference type="NCBI Taxonomy" id="577"/>
    <lineage>
        <taxon>Bacteria</taxon>
        <taxon>Pseudomonadati</taxon>
        <taxon>Pseudomonadota</taxon>
        <taxon>Gammaproteobacteria</taxon>
        <taxon>Enterobacterales</taxon>
        <taxon>Enterobacteriaceae</taxon>
        <taxon>Klebsiella/Raoultella group</taxon>
        <taxon>Raoultella</taxon>
    </lineage>
</organism>
<dbReference type="Pfam" id="PF00903">
    <property type="entry name" value="Glyoxalase"/>
    <property type="match status" value="1"/>
</dbReference>
<dbReference type="GO" id="GO:0003700">
    <property type="term" value="F:DNA-binding transcription factor activity"/>
    <property type="evidence" value="ECO:0007669"/>
    <property type="project" value="InterPro"/>
</dbReference>
<name>A0A4U9DCG4_RAOTE</name>
<evidence type="ECO:0000256" key="2">
    <source>
        <dbReference type="ARBA" id="ARBA00023015"/>
    </source>
</evidence>
<evidence type="ECO:0000256" key="3">
    <source>
        <dbReference type="ARBA" id="ARBA00023125"/>
    </source>
</evidence>
<keyword evidence="2" id="KW-0805">Transcription regulation</keyword>
<keyword evidence="3" id="KW-0238">DNA-binding</keyword>
<dbReference type="InterPro" id="IPR050389">
    <property type="entry name" value="LysR-type_TF"/>
</dbReference>
<dbReference type="SUPFAM" id="SSF54593">
    <property type="entry name" value="Glyoxalase/Bleomycin resistance protein/Dihydroxybiphenyl dioxygenase"/>
    <property type="match status" value="1"/>
</dbReference>
<dbReference type="InterPro" id="IPR036388">
    <property type="entry name" value="WH-like_DNA-bd_sf"/>
</dbReference>
<dbReference type="InterPro" id="IPR004360">
    <property type="entry name" value="Glyas_Fos-R_dOase_dom"/>
</dbReference>
<dbReference type="Gene3D" id="3.40.190.10">
    <property type="entry name" value="Periplasmic binding protein-like II"/>
    <property type="match status" value="2"/>
</dbReference>
<gene>
    <name evidence="7" type="primary">syrM1_2</name>
    <name evidence="7" type="ORF">NCTC9185_05745</name>
</gene>
<evidence type="ECO:0000256" key="1">
    <source>
        <dbReference type="ARBA" id="ARBA00009437"/>
    </source>
</evidence>
<dbReference type="Pfam" id="PF00126">
    <property type="entry name" value="HTH_1"/>
    <property type="match status" value="1"/>
</dbReference>
<accession>A0A4U9DCG4</accession>
<proteinExistence type="inferred from homology"/>
<reference evidence="7 8" key="1">
    <citation type="submission" date="2019-04" db="EMBL/GenBank/DDBJ databases">
        <authorList>
            <consortium name="Pathogen Informatics"/>
        </authorList>
    </citation>
    <scope>NUCLEOTIDE SEQUENCE [LARGE SCALE GENOMIC DNA]</scope>
    <source>
        <strain evidence="7 8">NCTC9185</strain>
    </source>
</reference>
<dbReference type="PROSITE" id="PS50931">
    <property type="entry name" value="HTH_LYSR"/>
    <property type="match status" value="1"/>
</dbReference>
<dbReference type="Proteomes" id="UP000339249">
    <property type="component" value="Unassembled WGS sequence"/>
</dbReference>
<dbReference type="SUPFAM" id="SSF53850">
    <property type="entry name" value="Periplasmic binding protein-like II"/>
    <property type="match status" value="1"/>
</dbReference>
<evidence type="ECO:0000313" key="7">
    <source>
        <dbReference type="EMBL" id="VTN13703.1"/>
    </source>
</evidence>
<dbReference type="InterPro" id="IPR000847">
    <property type="entry name" value="LysR_HTH_N"/>
</dbReference>
<sequence>MINLHRLDLNLLRTLDVLLSENNVTRAAQRLNLSQPSVSIQLARLREIFADPLLLPGPRGMLPTARADALRGPLRDALQALELAVAPADSFDPLTAAQTWRIAATDYMASAILLPALNILRRASPSSRMAVFDLQPSRLVQQAERDEVDLFLHTRDGAPAELHQRLLFSERYVLAGRAGHPALTASLNLAQFCLLDQVMVSPDGGGFSAATDIALANLGLSRRVVLSVPHFLFMLETLRSSDLVAMLPERLLRGISGLTVIEPPLAIAGFDMLMLWHERWHRDPAHRWLRQQIVSFTGGLSHVSGLNHLTLAVSSLAPSVAFYQQLLGMRLHARWDSGAYLSCGDLWLCLSLDPQRRITPPEESDYTHYALASPKPISPGSARIWKRPAWRCGK</sequence>
<keyword evidence="4" id="KW-0804">Transcription</keyword>
<dbReference type="InterPro" id="IPR036390">
    <property type="entry name" value="WH_DNA-bd_sf"/>
</dbReference>
<protein>
    <submittedName>
        <fullName evidence="7">Symbiotic regulator homolog 1</fullName>
    </submittedName>
</protein>
<evidence type="ECO:0000313" key="8">
    <source>
        <dbReference type="Proteomes" id="UP000339249"/>
    </source>
</evidence>
<dbReference type="AlphaFoldDB" id="A0A4U9DCG4"/>
<dbReference type="InterPro" id="IPR037523">
    <property type="entry name" value="VOC_core"/>
</dbReference>
<dbReference type="PANTHER" id="PTHR30118:SF15">
    <property type="entry name" value="TRANSCRIPTIONAL REGULATORY PROTEIN"/>
    <property type="match status" value="1"/>
</dbReference>
<comment type="similarity">
    <text evidence="1">Belongs to the LysR transcriptional regulatory family.</text>
</comment>
<dbReference type="PROSITE" id="PS51819">
    <property type="entry name" value="VOC"/>
    <property type="match status" value="1"/>
</dbReference>
<dbReference type="InterPro" id="IPR029068">
    <property type="entry name" value="Glyas_Bleomycin-R_OHBP_Dase"/>
</dbReference>
<dbReference type="EMBL" id="CABDVU010000001">
    <property type="protein sequence ID" value="VTN13703.1"/>
    <property type="molecule type" value="Genomic_DNA"/>
</dbReference>
<evidence type="ECO:0000256" key="4">
    <source>
        <dbReference type="ARBA" id="ARBA00023163"/>
    </source>
</evidence>
<evidence type="ECO:0000259" key="5">
    <source>
        <dbReference type="PROSITE" id="PS50931"/>
    </source>
</evidence>
<evidence type="ECO:0000259" key="6">
    <source>
        <dbReference type="PROSITE" id="PS51819"/>
    </source>
</evidence>